<comment type="caution">
    <text evidence="3">The sequence shown here is derived from an EMBL/GenBank/DDBJ whole genome shotgun (WGS) entry which is preliminary data.</text>
</comment>
<keyword evidence="3" id="KW-0406">Ion transport</keyword>
<proteinExistence type="predicted"/>
<dbReference type="RefSeq" id="WP_103022292.1">
    <property type="nucleotide sequence ID" value="NZ_JAHWXO010000006.1"/>
</dbReference>
<dbReference type="Pfam" id="PF07885">
    <property type="entry name" value="Ion_trans_2"/>
    <property type="match status" value="1"/>
</dbReference>
<feature type="transmembrane region" description="Helical" evidence="1">
    <location>
        <begin position="111"/>
        <end position="136"/>
    </location>
</feature>
<keyword evidence="3" id="KW-0407">Ion channel</keyword>
<keyword evidence="4" id="KW-1185">Reference proteome</keyword>
<organism evidence="3 4">
    <name type="scientific">Qipengyuania pacifica</name>
    <dbReference type="NCBI Taxonomy" id="2860199"/>
    <lineage>
        <taxon>Bacteria</taxon>
        <taxon>Pseudomonadati</taxon>
        <taxon>Pseudomonadota</taxon>
        <taxon>Alphaproteobacteria</taxon>
        <taxon>Sphingomonadales</taxon>
        <taxon>Erythrobacteraceae</taxon>
        <taxon>Qipengyuania</taxon>
    </lineage>
</organism>
<sequence length="141" mass="15677">MIEQLAIATGMVLATVAIHGGGLVLLNRLLRIEQREERQEHLSPVSLPGMIFTFALVMGLFAIHGVEIWLYALLYWLTGALPDLHISVYFSTITYATIGYDDEGLERAWQLVAAIEGINGILLLGWSTAFFVSLMARMGRR</sequence>
<dbReference type="InterPro" id="IPR013099">
    <property type="entry name" value="K_chnl_dom"/>
</dbReference>
<gene>
    <name evidence="3" type="ORF">K3177_00285</name>
</gene>
<evidence type="ECO:0000313" key="3">
    <source>
        <dbReference type="EMBL" id="MBX7486942.1"/>
    </source>
</evidence>
<dbReference type="Gene3D" id="1.10.287.70">
    <property type="match status" value="1"/>
</dbReference>
<dbReference type="EMBL" id="JAIGNQ010000001">
    <property type="protein sequence ID" value="MBX7486942.1"/>
    <property type="molecule type" value="Genomic_DNA"/>
</dbReference>
<evidence type="ECO:0000256" key="1">
    <source>
        <dbReference type="SAM" id="Phobius"/>
    </source>
</evidence>
<dbReference type="Proteomes" id="UP000776651">
    <property type="component" value="Unassembled WGS sequence"/>
</dbReference>
<accession>A0ABS7JA79</accession>
<keyword evidence="1" id="KW-1133">Transmembrane helix</keyword>
<feature type="transmembrane region" description="Helical" evidence="1">
    <location>
        <begin position="51"/>
        <end position="77"/>
    </location>
</feature>
<keyword evidence="1" id="KW-0472">Membrane</keyword>
<protein>
    <submittedName>
        <fullName evidence="3">Potassium channel family protein</fullName>
    </submittedName>
</protein>
<feature type="transmembrane region" description="Helical" evidence="1">
    <location>
        <begin position="6"/>
        <end position="30"/>
    </location>
</feature>
<keyword evidence="3" id="KW-0813">Transport</keyword>
<keyword evidence="1" id="KW-0812">Transmembrane</keyword>
<evidence type="ECO:0000313" key="4">
    <source>
        <dbReference type="Proteomes" id="UP000776651"/>
    </source>
</evidence>
<dbReference type="SUPFAM" id="SSF81324">
    <property type="entry name" value="Voltage-gated potassium channels"/>
    <property type="match status" value="1"/>
</dbReference>
<feature type="domain" description="Potassium channel" evidence="2">
    <location>
        <begin position="74"/>
        <end position="135"/>
    </location>
</feature>
<name>A0ABS7JA79_9SPHN</name>
<dbReference type="GO" id="GO:0034220">
    <property type="term" value="P:monoatomic ion transmembrane transport"/>
    <property type="evidence" value="ECO:0007669"/>
    <property type="project" value="UniProtKB-KW"/>
</dbReference>
<reference evidence="3 4" key="1">
    <citation type="submission" date="2021-08" db="EMBL/GenBank/DDBJ databases">
        <title>Comparative Genomics Analysis of the Genus Qipengyuania Reveals Extensive Genetic Diversity and Metabolic Versatility, Including the Description of Fifteen Novel Species.</title>
        <authorList>
            <person name="Liu Y."/>
        </authorList>
    </citation>
    <scope>NUCLEOTIDE SEQUENCE [LARGE SCALE GENOMIC DNA]</scope>
    <source>
        <strain evidence="3 4">GH25</strain>
    </source>
</reference>
<evidence type="ECO:0000259" key="2">
    <source>
        <dbReference type="Pfam" id="PF07885"/>
    </source>
</evidence>